<dbReference type="InterPro" id="IPR015943">
    <property type="entry name" value="WD40/YVTN_repeat-like_dom_sf"/>
</dbReference>
<feature type="repeat" description="WD" evidence="3">
    <location>
        <begin position="214"/>
        <end position="255"/>
    </location>
</feature>
<dbReference type="OrthoDB" id="538223at2759"/>
<name>A0A166FD96_9AGAM</name>
<proteinExistence type="predicted"/>
<sequence>LEGQKANVNSALFSPDGNYILLVSNEHTVQLWDSTLHTQVLTLYGHKDEVICAAFSRNGAYIITGSHDRTIRIWNALTGLLLRTMENHSEVACVAISSDGNLVISGHFDTFVKFWMPWKKHPVPDKDGFERLGRHKRKVTGICLAQNDKIGASRADDNLILLWDVERKKLLREIQCKTMPTSLAFVNDSQLVSGLSDNNLYLWDVHSGARIKKFKGHLAPINCVSVAPSGTQMVSASADHSIKIWHVDNDIPSKTLTGHSAEVLSASFSYDGQQIVSASADQSVKVWDVVSINEMAPKISTTASRILLLAASPSGDSVIAVLDNFTMQLWSALNGCVLVTLKGHRAAVNAVCFSPNNNYIASASDDKLLRVWDAKTGVCSQVLKGHQDSVESVCYLNNNQFIASGSADGVILVQNAISGDRLHTYKGHQSLVTCISISSDDRLLASAASYTTHLWELDTEKELFKFTNPNYAYAVVFSPTNEIIATASIDMIIHLLDTTSG</sequence>
<feature type="repeat" description="WD" evidence="3">
    <location>
        <begin position="256"/>
        <end position="297"/>
    </location>
</feature>
<dbReference type="Pfam" id="PF00400">
    <property type="entry name" value="WD40"/>
    <property type="match status" value="9"/>
</dbReference>
<keyword evidence="2" id="KW-0677">Repeat</keyword>
<dbReference type="STRING" id="436010.A0A166FD96"/>
<evidence type="ECO:0000313" key="4">
    <source>
        <dbReference type="EMBL" id="KZP16684.1"/>
    </source>
</evidence>
<reference evidence="4 5" key="1">
    <citation type="journal article" date="2016" name="Mol. Biol. Evol.">
        <title>Comparative Genomics of Early-Diverging Mushroom-Forming Fungi Provides Insights into the Origins of Lignocellulose Decay Capabilities.</title>
        <authorList>
            <person name="Nagy L.G."/>
            <person name="Riley R."/>
            <person name="Tritt A."/>
            <person name="Adam C."/>
            <person name="Daum C."/>
            <person name="Floudas D."/>
            <person name="Sun H."/>
            <person name="Yadav J.S."/>
            <person name="Pangilinan J."/>
            <person name="Larsson K.H."/>
            <person name="Matsuura K."/>
            <person name="Barry K."/>
            <person name="Labutti K."/>
            <person name="Kuo R."/>
            <person name="Ohm R.A."/>
            <person name="Bhattacharya S.S."/>
            <person name="Shirouzu T."/>
            <person name="Yoshinaga Y."/>
            <person name="Martin F.M."/>
            <person name="Grigoriev I.V."/>
            <person name="Hibbett D.S."/>
        </authorList>
    </citation>
    <scope>NUCLEOTIDE SEQUENCE [LARGE SCALE GENOMIC DNA]</scope>
    <source>
        <strain evidence="4 5">CBS 109695</strain>
    </source>
</reference>
<dbReference type="PROSITE" id="PS50082">
    <property type="entry name" value="WD_REPEATS_2"/>
    <property type="match status" value="10"/>
</dbReference>
<dbReference type="AlphaFoldDB" id="A0A166FD96"/>
<evidence type="ECO:0000256" key="1">
    <source>
        <dbReference type="ARBA" id="ARBA00022574"/>
    </source>
</evidence>
<dbReference type="SMART" id="SM00320">
    <property type="entry name" value="WD40"/>
    <property type="match status" value="11"/>
</dbReference>
<feature type="repeat" description="WD" evidence="3">
    <location>
        <begin position="341"/>
        <end position="382"/>
    </location>
</feature>
<gene>
    <name evidence="4" type="ORF">FIBSPDRAFT_656940</name>
</gene>
<evidence type="ECO:0000256" key="2">
    <source>
        <dbReference type="ARBA" id="ARBA00022737"/>
    </source>
</evidence>
<dbReference type="PROSITE" id="PS00678">
    <property type="entry name" value="WD_REPEATS_1"/>
    <property type="match status" value="2"/>
</dbReference>
<dbReference type="PROSITE" id="PS50294">
    <property type="entry name" value="WD_REPEATS_REGION"/>
    <property type="match status" value="5"/>
</dbReference>
<dbReference type="PRINTS" id="PR00320">
    <property type="entry name" value="GPROTEINBRPT"/>
</dbReference>
<feature type="repeat" description="WD" evidence="3">
    <location>
        <begin position="383"/>
        <end position="424"/>
    </location>
</feature>
<dbReference type="SUPFAM" id="SSF50978">
    <property type="entry name" value="WD40 repeat-like"/>
    <property type="match status" value="2"/>
</dbReference>
<organism evidence="4 5">
    <name type="scientific">Athelia psychrophila</name>
    <dbReference type="NCBI Taxonomy" id="1759441"/>
    <lineage>
        <taxon>Eukaryota</taxon>
        <taxon>Fungi</taxon>
        <taxon>Dikarya</taxon>
        <taxon>Basidiomycota</taxon>
        <taxon>Agaricomycotina</taxon>
        <taxon>Agaricomycetes</taxon>
        <taxon>Agaricomycetidae</taxon>
        <taxon>Atheliales</taxon>
        <taxon>Atheliaceae</taxon>
        <taxon>Athelia</taxon>
    </lineage>
</organism>
<dbReference type="Gene3D" id="2.130.10.10">
    <property type="entry name" value="YVTN repeat-like/Quinoprotein amine dehydrogenase"/>
    <property type="match status" value="3"/>
</dbReference>
<keyword evidence="5" id="KW-1185">Reference proteome</keyword>
<dbReference type="PANTHER" id="PTHR19848">
    <property type="entry name" value="WD40 REPEAT PROTEIN"/>
    <property type="match status" value="1"/>
</dbReference>
<feature type="repeat" description="WD" evidence="3">
    <location>
        <begin position="43"/>
        <end position="84"/>
    </location>
</feature>
<feature type="non-terminal residue" evidence="4">
    <location>
        <position position="1"/>
    </location>
</feature>
<dbReference type="InterPro" id="IPR020472">
    <property type="entry name" value="WD40_PAC1"/>
</dbReference>
<feature type="repeat" description="WD" evidence="3">
    <location>
        <begin position="132"/>
        <end position="173"/>
    </location>
</feature>
<dbReference type="InterPro" id="IPR019775">
    <property type="entry name" value="WD40_repeat_CS"/>
</dbReference>
<keyword evidence="1 3" id="KW-0853">WD repeat</keyword>
<dbReference type="EMBL" id="KV417590">
    <property type="protein sequence ID" value="KZP16684.1"/>
    <property type="molecule type" value="Genomic_DNA"/>
</dbReference>
<accession>A0A166FD96</accession>
<protein>
    <submittedName>
        <fullName evidence="4">HET-E protein</fullName>
    </submittedName>
</protein>
<feature type="repeat" description="WD" evidence="3">
    <location>
        <begin position="84"/>
        <end position="115"/>
    </location>
</feature>
<feature type="non-terminal residue" evidence="4">
    <location>
        <position position="501"/>
    </location>
</feature>
<feature type="repeat" description="WD" evidence="3">
    <location>
        <begin position="1"/>
        <end position="33"/>
    </location>
</feature>
<feature type="repeat" description="WD" evidence="3">
    <location>
        <begin position="425"/>
        <end position="465"/>
    </location>
</feature>
<dbReference type="CDD" id="cd00200">
    <property type="entry name" value="WD40"/>
    <property type="match status" value="1"/>
</dbReference>
<evidence type="ECO:0000313" key="5">
    <source>
        <dbReference type="Proteomes" id="UP000076532"/>
    </source>
</evidence>
<dbReference type="InterPro" id="IPR036322">
    <property type="entry name" value="WD40_repeat_dom_sf"/>
</dbReference>
<dbReference type="PANTHER" id="PTHR19848:SF8">
    <property type="entry name" value="F-BOX AND WD REPEAT DOMAIN CONTAINING 7"/>
    <property type="match status" value="1"/>
</dbReference>
<feature type="repeat" description="WD" evidence="3">
    <location>
        <begin position="187"/>
        <end position="213"/>
    </location>
</feature>
<evidence type="ECO:0000256" key="3">
    <source>
        <dbReference type="PROSITE-ProRule" id="PRU00221"/>
    </source>
</evidence>
<dbReference type="InterPro" id="IPR001680">
    <property type="entry name" value="WD40_rpt"/>
</dbReference>
<dbReference type="Proteomes" id="UP000076532">
    <property type="component" value="Unassembled WGS sequence"/>
</dbReference>